<evidence type="ECO:0000313" key="2">
    <source>
        <dbReference type="Proteomes" id="UP000298416"/>
    </source>
</evidence>
<sequence>MYRFNRLLIGSFLQSLKLDQHLGFPIAGEKRKQWGTPTSGTLTLRTTVLDPALVLSCGIASSLRSVLDTFDPCVRKSSWYNQKVWANVLQTVLPQQCKGNWLHQVPLNLDKGCATISEST</sequence>
<reference evidence="1" key="1">
    <citation type="submission" date="2018-01" db="EMBL/GenBank/DDBJ databases">
        <authorList>
            <person name="Mao J.F."/>
        </authorList>
    </citation>
    <scope>NUCLEOTIDE SEQUENCE</scope>
    <source>
        <strain evidence="1">Huo1</strain>
        <tissue evidence="1">Leaf</tissue>
    </source>
</reference>
<protein>
    <submittedName>
        <fullName evidence="1">Uncharacterized protein</fullName>
    </submittedName>
</protein>
<keyword evidence="2" id="KW-1185">Reference proteome</keyword>
<organism evidence="1">
    <name type="scientific">Salvia splendens</name>
    <name type="common">Scarlet sage</name>
    <dbReference type="NCBI Taxonomy" id="180675"/>
    <lineage>
        <taxon>Eukaryota</taxon>
        <taxon>Viridiplantae</taxon>
        <taxon>Streptophyta</taxon>
        <taxon>Embryophyta</taxon>
        <taxon>Tracheophyta</taxon>
        <taxon>Spermatophyta</taxon>
        <taxon>Magnoliopsida</taxon>
        <taxon>eudicotyledons</taxon>
        <taxon>Gunneridae</taxon>
        <taxon>Pentapetalae</taxon>
        <taxon>asterids</taxon>
        <taxon>lamiids</taxon>
        <taxon>Lamiales</taxon>
        <taxon>Lamiaceae</taxon>
        <taxon>Nepetoideae</taxon>
        <taxon>Mentheae</taxon>
        <taxon>Salviinae</taxon>
        <taxon>Salvia</taxon>
        <taxon>Salvia subgen. Calosphace</taxon>
        <taxon>core Calosphace</taxon>
    </lineage>
</organism>
<evidence type="ECO:0000313" key="1">
    <source>
        <dbReference type="EMBL" id="KAG6417468.1"/>
    </source>
</evidence>
<reference evidence="1" key="2">
    <citation type="submission" date="2020-08" db="EMBL/GenBank/DDBJ databases">
        <title>Plant Genome Project.</title>
        <authorList>
            <person name="Zhang R.-G."/>
        </authorList>
    </citation>
    <scope>NUCLEOTIDE SEQUENCE</scope>
    <source>
        <strain evidence="1">Huo1</strain>
        <tissue evidence="1">Leaf</tissue>
    </source>
</reference>
<gene>
    <name evidence="1" type="ORF">SASPL_119648</name>
</gene>
<accession>A0A8X8XT23</accession>
<dbReference type="EMBL" id="PNBA02000007">
    <property type="protein sequence ID" value="KAG6417468.1"/>
    <property type="molecule type" value="Genomic_DNA"/>
</dbReference>
<name>A0A8X8XT23_SALSN</name>
<dbReference type="AlphaFoldDB" id="A0A8X8XT23"/>
<dbReference type="Proteomes" id="UP000298416">
    <property type="component" value="Unassembled WGS sequence"/>
</dbReference>
<comment type="caution">
    <text evidence="1">The sequence shown here is derived from an EMBL/GenBank/DDBJ whole genome shotgun (WGS) entry which is preliminary data.</text>
</comment>
<proteinExistence type="predicted"/>